<gene>
    <name evidence="3" type="ORF">COLO4_05464</name>
</gene>
<evidence type="ECO:0000256" key="2">
    <source>
        <dbReference type="SAM" id="MobiDB-lite"/>
    </source>
</evidence>
<dbReference type="Proteomes" id="UP000187203">
    <property type="component" value="Unassembled WGS sequence"/>
</dbReference>
<accession>A0A1R3KQT5</accession>
<dbReference type="PANTHER" id="PTHR12161">
    <property type="entry name" value="IST1 FAMILY MEMBER"/>
    <property type="match status" value="1"/>
</dbReference>
<dbReference type="AlphaFoldDB" id="A0A1R3KQT5"/>
<feature type="region of interest" description="Disordered" evidence="2">
    <location>
        <begin position="195"/>
        <end position="218"/>
    </location>
</feature>
<dbReference type="InterPro" id="IPR042277">
    <property type="entry name" value="IST1-like"/>
</dbReference>
<dbReference type="PANTHER" id="PTHR12161:SF65">
    <property type="entry name" value="IST1-LIKE PROTEIN"/>
    <property type="match status" value="1"/>
</dbReference>
<evidence type="ECO:0000256" key="1">
    <source>
        <dbReference type="ARBA" id="ARBA00005536"/>
    </source>
</evidence>
<comment type="similarity">
    <text evidence="1">Belongs to the IST1 family.</text>
</comment>
<organism evidence="3 4">
    <name type="scientific">Corchorus olitorius</name>
    <dbReference type="NCBI Taxonomy" id="93759"/>
    <lineage>
        <taxon>Eukaryota</taxon>
        <taxon>Viridiplantae</taxon>
        <taxon>Streptophyta</taxon>
        <taxon>Embryophyta</taxon>
        <taxon>Tracheophyta</taxon>
        <taxon>Spermatophyta</taxon>
        <taxon>Magnoliopsida</taxon>
        <taxon>eudicotyledons</taxon>
        <taxon>Gunneridae</taxon>
        <taxon>Pentapetalae</taxon>
        <taxon>rosids</taxon>
        <taxon>malvids</taxon>
        <taxon>Malvales</taxon>
        <taxon>Malvaceae</taxon>
        <taxon>Grewioideae</taxon>
        <taxon>Apeibeae</taxon>
        <taxon>Corchorus</taxon>
    </lineage>
</organism>
<sequence length="456" mass="52026">MGRKLDALLGRNFKTSKFKTLVKLAISRIAIFKNQHQVRFSHARSDVIELLNLGHHDRALLRVEHVIKEQNMVDAFAIMESYCHLLLERVMLIQKNKECPEELKEATACLMFASSRCGEFPELVHIRGVVQSTFGKEFVVRAIELRNNCSVHPKIIQKLSTRPPRMENKLKVLKEIASEKGITLHLELEEELDVNGKQDESIAKKSANSDDPDEQKDNAIELPIISLDEKLSESMKARKKGGFSHKKAAFYDSDASETPEFPWQQVSEEIDHQASNNALVFEKIHPIENHSSDSEGEDMAKTNENLELQETEETKQSEWIEMALTSTTSSSSDTDVEIPSENGILGRELAIVDIVDTDNQDETLSHELAIVRVNTDDHKEKDEDSSSEINLSLSTFNEDKNIRQIEEEIKEDDSNFSYQSSKLKNTQSLNFVEQLHSPHPHIDRQWVSMRTRRAKV</sequence>
<dbReference type="OrthoDB" id="29853at2759"/>
<evidence type="ECO:0000313" key="3">
    <source>
        <dbReference type="EMBL" id="OMP09446.1"/>
    </source>
</evidence>
<keyword evidence="4" id="KW-1185">Reference proteome</keyword>
<evidence type="ECO:0008006" key="5">
    <source>
        <dbReference type="Google" id="ProtNLM"/>
    </source>
</evidence>
<dbReference type="GO" id="GO:0015031">
    <property type="term" value="P:protein transport"/>
    <property type="evidence" value="ECO:0007669"/>
    <property type="project" value="InterPro"/>
</dbReference>
<dbReference type="STRING" id="93759.A0A1R3KQT5"/>
<comment type="caution">
    <text evidence="3">The sequence shown here is derived from an EMBL/GenBank/DDBJ whole genome shotgun (WGS) entry which is preliminary data.</text>
</comment>
<proteinExistence type="inferred from homology"/>
<name>A0A1R3KQT5_9ROSI</name>
<dbReference type="InterPro" id="IPR005061">
    <property type="entry name" value="Ist1"/>
</dbReference>
<reference evidence="4" key="1">
    <citation type="submission" date="2013-09" db="EMBL/GenBank/DDBJ databases">
        <title>Corchorus olitorius genome sequencing.</title>
        <authorList>
            <person name="Alam M."/>
            <person name="Haque M.S."/>
            <person name="Islam M.S."/>
            <person name="Emdad E.M."/>
            <person name="Islam M.M."/>
            <person name="Ahmed B."/>
            <person name="Halim A."/>
            <person name="Hossen Q.M.M."/>
            <person name="Hossain M.Z."/>
            <person name="Ahmed R."/>
            <person name="Khan M.M."/>
            <person name="Islam R."/>
            <person name="Rashid M.M."/>
            <person name="Khan S.A."/>
            <person name="Rahman M.S."/>
            <person name="Alam M."/>
            <person name="Yahiya A.S."/>
            <person name="Khan M.S."/>
            <person name="Azam M.S."/>
            <person name="Haque T."/>
            <person name="Lashkar M.Z.H."/>
            <person name="Akhand A.I."/>
            <person name="Morshed G."/>
            <person name="Roy S."/>
            <person name="Uddin K.S."/>
            <person name="Rabeya T."/>
            <person name="Hossain A.S."/>
            <person name="Chowdhury A."/>
            <person name="Snigdha A.R."/>
            <person name="Mortoza M.S."/>
            <person name="Matin S.A."/>
            <person name="Hoque S.M.E."/>
            <person name="Islam M.K."/>
            <person name="Roy D.K."/>
            <person name="Haider R."/>
            <person name="Moosa M.M."/>
            <person name="Elias S.M."/>
            <person name="Hasan A.M."/>
            <person name="Jahan S."/>
            <person name="Shafiuddin M."/>
            <person name="Mahmood N."/>
            <person name="Shommy N.S."/>
        </authorList>
    </citation>
    <scope>NUCLEOTIDE SEQUENCE [LARGE SCALE GENOMIC DNA]</scope>
    <source>
        <strain evidence="4">cv. O-4</strain>
    </source>
</reference>
<dbReference type="FunFam" id="1.20.1260.60:FF:000002">
    <property type="entry name" value="Vacuolar protein sorting-associated protein IST1"/>
    <property type="match status" value="1"/>
</dbReference>
<evidence type="ECO:0000313" key="4">
    <source>
        <dbReference type="Proteomes" id="UP000187203"/>
    </source>
</evidence>
<dbReference type="Gene3D" id="1.20.1260.60">
    <property type="entry name" value="Vacuolar protein sorting-associated protein Ist1"/>
    <property type="match status" value="1"/>
</dbReference>
<dbReference type="EMBL" id="AWUE01012361">
    <property type="protein sequence ID" value="OMP09446.1"/>
    <property type="molecule type" value="Genomic_DNA"/>
</dbReference>
<protein>
    <recommendedName>
        <fullName evidence="5">Regulator of Vps4 activity in the MVB pathway protein</fullName>
    </recommendedName>
</protein>
<dbReference type="Pfam" id="PF03398">
    <property type="entry name" value="Ist1"/>
    <property type="match status" value="1"/>
</dbReference>